<dbReference type="PROSITE" id="PS51459">
    <property type="entry name" value="FIDO"/>
    <property type="match status" value="1"/>
</dbReference>
<evidence type="ECO:0000256" key="2">
    <source>
        <dbReference type="PIRSR" id="PIRSR640198-1"/>
    </source>
</evidence>
<evidence type="ECO:0000256" key="1">
    <source>
        <dbReference type="PIRSR" id="PIRSR038925-1"/>
    </source>
</evidence>
<evidence type="ECO:0000256" key="3">
    <source>
        <dbReference type="PIRSR" id="PIRSR640198-2"/>
    </source>
</evidence>
<feature type="binding site" evidence="1">
    <location>
        <position position="69"/>
    </location>
    <ligand>
        <name>ATP</name>
        <dbReference type="ChEBI" id="CHEBI:30616"/>
    </ligand>
</feature>
<evidence type="ECO:0000259" key="4">
    <source>
        <dbReference type="PROSITE" id="PS51459"/>
    </source>
</evidence>
<feature type="domain" description="Fido" evidence="4">
    <location>
        <begin position="123"/>
        <end position="270"/>
    </location>
</feature>
<dbReference type="AlphaFoldDB" id="A0A2T4J9M9"/>
<reference evidence="5 6" key="1">
    <citation type="submission" date="2018-03" db="EMBL/GenBank/DDBJ databases">
        <title>Rhodobacter blasticus.</title>
        <authorList>
            <person name="Meyer T.E."/>
            <person name="Miller S."/>
            <person name="Lodha T."/>
            <person name="Gandham S."/>
            <person name="Chintalapati S."/>
            <person name="Chintalapati V.R."/>
        </authorList>
    </citation>
    <scope>NUCLEOTIDE SEQUENCE [LARGE SCALE GENOMIC DNA]</scope>
    <source>
        <strain evidence="5 6">DSM 2131</strain>
    </source>
</reference>
<comment type="caution">
    <text evidence="5">The sequence shown here is derived from an EMBL/GenBank/DDBJ whole genome shotgun (WGS) entry which is preliminary data.</text>
</comment>
<feature type="binding site" evidence="1">
    <location>
        <position position="206"/>
    </location>
    <ligand>
        <name>ATP</name>
        <dbReference type="ChEBI" id="CHEBI:30616"/>
    </ligand>
</feature>
<dbReference type="Pfam" id="PF13784">
    <property type="entry name" value="Fic_N"/>
    <property type="match status" value="1"/>
</dbReference>
<name>A0A2T4J9M9_FUSBL</name>
<dbReference type="InterPro" id="IPR040198">
    <property type="entry name" value="Fido_containing"/>
</dbReference>
<dbReference type="PANTHER" id="PTHR13504">
    <property type="entry name" value="FIDO DOMAIN-CONTAINING PROTEIN DDB_G0283145"/>
    <property type="match status" value="1"/>
</dbReference>
<accession>A0A2T4J9M9</accession>
<dbReference type="PANTHER" id="PTHR13504:SF38">
    <property type="entry name" value="FIDO DOMAIN-CONTAINING PROTEIN"/>
    <property type="match status" value="1"/>
</dbReference>
<keyword evidence="6" id="KW-1185">Reference proteome</keyword>
<dbReference type="Pfam" id="PF02661">
    <property type="entry name" value="Fic"/>
    <property type="match status" value="1"/>
</dbReference>
<dbReference type="PIRSF" id="PIRSF038925">
    <property type="entry name" value="AMP-prot_trans"/>
    <property type="match status" value="1"/>
</dbReference>
<dbReference type="InterPro" id="IPR025758">
    <property type="entry name" value="Fic/DOC_N"/>
</dbReference>
<protein>
    <submittedName>
        <fullName evidence="5">Cell filamentation protein Fic</fullName>
    </submittedName>
</protein>
<dbReference type="InterPro" id="IPR036597">
    <property type="entry name" value="Fido-like_dom_sf"/>
</dbReference>
<feature type="binding site" evidence="1">
    <location>
        <position position="248"/>
    </location>
    <ligand>
        <name>ATP</name>
        <dbReference type="ChEBI" id="CHEBI:30616"/>
    </ligand>
</feature>
<dbReference type="EMBL" id="PZKE01000007">
    <property type="protein sequence ID" value="PTE14616.1"/>
    <property type="molecule type" value="Genomic_DNA"/>
</dbReference>
<keyword evidence="1" id="KW-0067">ATP-binding</keyword>
<evidence type="ECO:0000313" key="5">
    <source>
        <dbReference type="EMBL" id="PTE14616.1"/>
    </source>
</evidence>
<evidence type="ECO:0000313" key="6">
    <source>
        <dbReference type="Proteomes" id="UP000241362"/>
    </source>
</evidence>
<feature type="binding site" evidence="1">
    <location>
        <begin position="211"/>
        <end position="217"/>
    </location>
    <ligand>
        <name>ATP</name>
        <dbReference type="ChEBI" id="CHEBI:30616"/>
    </ligand>
</feature>
<dbReference type="Gene3D" id="1.10.3290.10">
    <property type="entry name" value="Fido-like domain"/>
    <property type="match status" value="1"/>
</dbReference>
<dbReference type="InterPro" id="IPR003812">
    <property type="entry name" value="Fido"/>
</dbReference>
<proteinExistence type="predicted"/>
<dbReference type="Proteomes" id="UP000241362">
    <property type="component" value="Unassembled WGS sequence"/>
</dbReference>
<keyword evidence="1" id="KW-0547">Nucleotide-binding</keyword>
<dbReference type="SUPFAM" id="SSF140931">
    <property type="entry name" value="Fic-like"/>
    <property type="match status" value="1"/>
</dbReference>
<feature type="active site" evidence="2">
    <location>
        <position position="206"/>
    </location>
</feature>
<gene>
    <name evidence="5" type="ORF">C5F44_09155</name>
</gene>
<organism evidence="5 6">
    <name type="scientific">Fuscovulum blasticum DSM 2131</name>
    <dbReference type="NCBI Taxonomy" id="1188250"/>
    <lineage>
        <taxon>Bacteria</taxon>
        <taxon>Pseudomonadati</taxon>
        <taxon>Pseudomonadota</taxon>
        <taxon>Alphaproteobacteria</taxon>
        <taxon>Rhodobacterales</taxon>
        <taxon>Paracoccaceae</taxon>
        <taxon>Pseudogemmobacter</taxon>
    </lineage>
</organism>
<dbReference type="GO" id="GO:0005524">
    <property type="term" value="F:ATP binding"/>
    <property type="evidence" value="ECO:0007669"/>
    <property type="project" value="UniProtKB-KW"/>
</dbReference>
<feature type="binding site" evidence="3">
    <location>
        <begin position="210"/>
        <end position="217"/>
    </location>
    <ligand>
        <name>ATP</name>
        <dbReference type="ChEBI" id="CHEBI:30616"/>
    </ligand>
</feature>
<dbReference type="InterPro" id="IPR026287">
    <property type="entry name" value="SoFic-like"/>
</dbReference>
<dbReference type="RefSeq" id="WP_107673305.1">
    <property type="nucleotide sequence ID" value="NZ_PZKE01000007.1"/>
</dbReference>
<sequence>MEAHLKEAVAYHYGAFPPENLRFQELLDPVFETGNALSRYDQMLAAMHNSEILLAPLRNQEAVISSRMEGTISTLDEILRIEAEESEASEETFRQARSEAVETFLYTRALQRVQREIEAGRPLSEAMIKQAHQILLSFGRGATKSPGAYKTEQNYIGERRRSVSFVPINPIALPQGMENLFSFITTSKTNPLLKTALAHVEFEALHPFKDGNGRIGRMLITLMLWTSGLIKQPHFYVSAYFERYRDDYIDMMRRVSSDAEWTEWCVFFLNGLREQAERNIIVAQKIFDLYSAMKLRFREELKSEWATDALDFMFANPSFKNSKFTSHDRIPPHVAASMTRKLRETGLLSQIVPGSGRRPAIYGFKPLIDIVRHETEE</sequence>